<feature type="domain" description="Sulfatase N-terminal" evidence="10">
    <location>
        <begin position="212"/>
        <end position="465"/>
    </location>
</feature>
<evidence type="ECO:0000313" key="11">
    <source>
        <dbReference type="EMBL" id="GFG31281.1"/>
    </source>
</evidence>
<dbReference type="Pfam" id="PF00884">
    <property type="entry name" value="Sulfatase"/>
    <property type="match status" value="2"/>
</dbReference>
<dbReference type="GO" id="GO:0008484">
    <property type="term" value="F:sulfuric ester hydrolase activity"/>
    <property type="evidence" value="ECO:0007669"/>
    <property type="project" value="InterPro"/>
</dbReference>
<feature type="domain" description="Sulfatase N-terminal" evidence="10">
    <location>
        <begin position="25"/>
        <end position="95"/>
    </location>
</feature>
<comment type="similarity">
    <text evidence="2">Belongs to the sulfatase family.</text>
</comment>
<dbReference type="Gene3D" id="3.40.720.10">
    <property type="entry name" value="Alkaline Phosphatase, subunit A"/>
    <property type="match status" value="2"/>
</dbReference>
<name>A0A6L2PFG1_COPFO</name>
<feature type="signal peptide" evidence="9">
    <location>
        <begin position="1"/>
        <end position="20"/>
    </location>
</feature>
<evidence type="ECO:0000256" key="6">
    <source>
        <dbReference type="ARBA" id="ARBA00023180"/>
    </source>
</evidence>
<evidence type="ECO:0000256" key="8">
    <source>
        <dbReference type="SAM" id="Phobius"/>
    </source>
</evidence>
<dbReference type="Proteomes" id="UP000502823">
    <property type="component" value="Unassembled WGS sequence"/>
</dbReference>
<dbReference type="OrthoDB" id="103349at2759"/>
<keyword evidence="6" id="KW-0325">Glycoprotein</keyword>
<evidence type="ECO:0000259" key="10">
    <source>
        <dbReference type="Pfam" id="PF00884"/>
    </source>
</evidence>
<dbReference type="CDD" id="cd16029">
    <property type="entry name" value="4-S"/>
    <property type="match status" value="1"/>
</dbReference>
<dbReference type="PANTHER" id="PTHR10342:SF264">
    <property type="entry name" value="MIP05773P-RELATED"/>
    <property type="match status" value="1"/>
</dbReference>
<accession>A0A6L2PFG1</accession>
<gene>
    <name evidence="11" type="ORF">Cfor_12846</name>
</gene>
<evidence type="ECO:0000256" key="2">
    <source>
        <dbReference type="ARBA" id="ARBA00008779"/>
    </source>
</evidence>
<organism evidence="11 12">
    <name type="scientific">Coptotermes formosanus</name>
    <name type="common">Formosan subterranean termite</name>
    <dbReference type="NCBI Taxonomy" id="36987"/>
    <lineage>
        <taxon>Eukaryota</taxon>
        <taxon>Metazoa</taxon>
        <taxon>Ecdysozoa</taxon>
        <taxon>Arthropoda</taxon>
        <taxon>Hexapoda</taxon>
        <taxon>Insecta</taxon>
        <taxon>Pterygota</taxon>
        <taxon>Neoptera</taxon>
        <taxon>Polyneoptera</taxon>
        <taxon>Dictyoptera</taxon>
        <taxon>Blattodea</taxon>
        <taxon>Blattoidea</taxon>
        <taxon>Termitoidae</taxon>
        <taxon>Rhinotermitidae</taxon>
        <taxon>Coptotermes</taxon>
    </lineage>
</organism>
<proteinExistence type="inferred from homology"/>
<evidence type="ECO:0000256" key="1">
    <source>
        <dbReference type="ARBA" id="ARBA00001913"/>
    </source>
</evidence>
<feature type="chain" id="PRO_5026857018" description="Sulfatase N-terminal domain-containing protein" evidence="9">
    <location>
        <begin position="21"/>
        <end position="717"/>
    </location>
</feature>
<dbReference type="AlphaFoldDB" id="A0A6L2PFG1"/>
<evidence type="ECO:0000256" key="4">
    <source>
        <dbReference type="ARBA" id="ARBA00022801"/>
    </source>
</evidence>
<dbReference type="InterPro" id="IPR000917">
    <property type="entry name" value="Sulfatase_N"/>
</dbReference>
<feature type="transmembrane region" description="Helical" evidence="8">
    <location>
        <begin position="173"/>
        <end position="198"/>
    </location>
</feature>
<comment type="cofactor">
    <cofactor evidence="1">
        <name>Ca(2+)</name>
        <dbReference type="ChEBI" id="CHEBI:29108"/>
    </cofactor>
</comment>
<protein>
    <recommendedName>
        <fullName evidence="10">Sulfatase N-terminal domain-containing protein</fullName>
    </recommendedName>
</protein>
<dbReference type="PANTHER" id="PTHR10342">
    <property type="entry name" value="ARYLSULFATASE"/>
    <property type="match status" value="1"/>
</dbReference>
<dbReference type="Gene3D" id="3.30.1120.10">
    <property type="match status" value="1"/>
</dbReference>
<evidence type="ECO:0000313" key="12">
    <source>
        <dbReference type="Proteomes" id="UP000502823"/>
    </source>
</evidence>
<comment type="caution">
    <text evidence="11">The sequence shown here is derived from an EMBL/GenBank/DDBJ whole genome shotgun (WGS) entry which is preliminary data.</text>
</comment>
<evidence type="ECO:0000256" key="9">
    <source>
        <dbReference type="SAM" id="SignalP"/>
    </source>
</evidence>
<evidence type="ECO:0000256" key="5">
    <source>
        <dbReference type="ARBA" id="ARBA00022837"/>
    </source>
</evidence>
<dbReference type="EMBL" id="BLKM01000294">
    <property type="protein sequence ID" value="GFG31281.1"/>
    <property type="molecule type" value="Genomic_DNA"/>
</dbReference>
<sequence length="717" mass="79658">MARVLLSTVLTVALLHLCASRTSPPHIVFILADDLGWNDVGFHGSDQIPTPNIDALAYNGVILNSHYSLPLCTPSRAALLTGKHPIHNGNTSATEGVRSREHSSGTSSPRTETLKLTSLHAGTCHTAVWFVGSRQTLWQTLPLRVLLTETLSTLNGTQSKLPKFFVTKACTTFLWVFIIVTAVLHTAVAVVGRVNLILRAVLKVGMQHNLILEPEPWGLPLSEVLLPQHLSALGYTSHAVGKWHLGFFKKAYTPTARGFSSHFGFWNGYQDYYTHTVQASFLPYEGYDMRRNLEVAQDARGHYSTDLFADEAVAIIKRHDPSNSSLFLYLSHLAPHAGNYENPLQAPQDAIERFTYIRDHNRRTYAAMVSKLDESVGRVVHALQRRHMLENSIIVFLSDNGAPTKGRQPNWGSNWPFKGVKETLWEGAVRGVGLIWSPLLQQTPRVSNQLMHISDWLPTLYAAAGGHVDNLRYDVDGINQWESLVYNLASPRTEILHNIDEKGRTAAIRSHNWKLVIGTVRSGAFDGYFGDDGRDPSFPAYNETAVVQSMVGSSIVAASSSVYINPTREHHISFIRSSALITCLSNNSFGIPPCSGQEMCLYDIEMDPCESNNLARAQRAVALHLRSLLLEYRNTLVKQTNLPPDTQGADPRRWNGTWSPWVLDGQNKRICDKNGTIDKIVCNNQTDARSDVGPFASSEQVVTCSAVLLHTWISERM</sequence>
<keyword evidence="5" id="KW-0106">Calcium</keyword>
<dbReference type="SUPFAM" id="SSF53649">
    <property type="entry name" value="Alkaline phosphatase-like"/>
    <property type="match status" value="2"/>
</dbReference>
<keyword evidence="3" id="KW-0479">Metal-binding</keyword>
<keyword evidence="8" id="KW-0812">Transmembrane</keyword>
<dbReference type="InterPro" id="IPR047115">
    <property type="entry name" value="ARSB"/>
</dbReference>
<reference evidence="12" key="1">
    <citation type="submission" date="2020-01" db="EMBL/GenBank/DDBJ databases">
        <title>Draft genome sequence of the Termite Coptotermes fromosanus.</title>
        <authorList>
            <person name="Itakura S."/>
            <person name="Yosikawa Y."/>
            <person name="Umezawa K."/>
        </authorList>
    </citation>
    <scope>NUCLEOTIDE SEQUENCE [LARGE SCALE GENOMIC DNA]</scope>
</reference>
<dbReference type="InParanoid" id="A0A6L2PFG1"/>
<keyword evidence="4" id="KW-0378">Hydrolase</keyword>
<dbReference type="PROSITE" id="PS00523">
    <property type="entry name" value="SULFATASE_1"/>
    <property type="match status" value="1"/>
</dbReference>
<keyword evidence="12" id="KW-1185">Reference proteome</keyword>
<dbReference type="GO" id="GO:0046872">
    <property type="term" value="F:metal ion binding"/>
    <property type="evidence" value="ECO:0007669"/>
    <property type="project" value="UniProtKB-KW"/>
</dbReference>
<feature type="region of interest" description="Disordered" evidence="7">
    <location>
        <begin position="83"/>
        <end position="112"/>
    </location>
</feature>
<dbReference type="PROSITE" id="PS00149">
    <property type="entry name" value="SULFATASE_2"/>
    <property type="match status" value="1"/>
</dbReference>
<evidence type="ECO:0000256" key="7">
    <source>
        <dbReference type="SAM" id="MobiDB-lite"/>
    </source>
</evidence>
<keyword evidence="9" id="KW-0732">Signal</keyword>
<keyword evidence="8" id="KW-1133">Transmembrane helix</keyword>
<dbReference type="InterPro" id="IPR017850">
    <property type="entry name" value="Alkaline_phosphatase_core_sf"/>
</dbReference>
<dbReference type="InterPro" id="IPR024607">
    <property type="entry name" value="Sulfatase_CS"/>
</dbReference>
<evidence type="ECO:0000256" key="3">
    <source>
        <dbReference type="ARBA" id="ARBA00022723"/>
    </source>
</evidence>
<keyword evidence="8" id="KW-0472">Membrane</keyword>